<gene>
    <name evidence="2" type="ORF">SAMN04487766_10321</name>
</gene>
<feature type="transmembrane region" description="Helical" evidence="1">
    <location>
        <begin position="348"/>
        <end position="366"/>
    </location>
</feature>
<proteinExistence type="predicted"/>
<dbReference type="EMBL" id="FNHU01000003">
    <property type="protein sequence ID" value="SDM47748.1"/>
    <property type="molecule type" value="Genomic_DNA"/>
</dbReference>
<keyword evidence="1" id="KW-0812">Transmembrane</keyword>
<dbReference type="Proteomes" id="UP000199671">
    <property type="component" value="Unassembled WGS sequence"/>
</dbReference>
<evidence type="ECO:0000313" key="3">
    <source>
        <dbReference type="Proteomes" id="UP000199671"/>
    </source>
</evidence>
<keyword evidence="1" id="KW-0472">Membrane</keyword>
<evidence type="ECO:0000256" key="1">
    <source>
        <dbReference type="SAM" id="Phobius"/>
    </source>
</evidence>
<feature type="transmembrane region" description="Helical" evidence="1">
    <location>
        <begin position="21"/>
        <end position="43"/>
    </location>
</feature>
<feature type="transmembrane region" description="Helical" evidence="1">
    <location>
        <begin position="303"/>
        <end position="328"/>
    </location>
</feature>
<evidence type="ECO:0000313" key="2">
    <source>
        <dbReference type="EMBL" id="SDM47748.1"/>
    </source>
</evidence>
<reference evidence="2 3" key="1">
    <citation type="submission" date="2016-10" db="EMBL/GenBank/DDBJ databases">
        <authorList>
            <person name="de Groot N.N."/>
        </authorList>
    </citation>
    <scope>NUCLEOTIDE SEQUENCE [LARGE SCALE GENOMIC DNA]</scope>
    <source>
        <strain evidence="2 3">KPR-7B</strain>
    </source>
</reference>
<feature type="transmembrane region" description="Helical" evidence="1">
    <location>
        <begin position="434"/>
        <end position="458"/>
    </location>
</feature>
<organism evidence="2 3">
    <name type="scientific">Actinomyces ruminicola</name>
    <dbReference type="NCBI Taxonomy" id="332524"/>
    <lineage>
        <taxon>Bacteria</taxon>
        <taxon>Bacillati</taxon>
        <taxon>Actinomycetota</taxon>
        <taxon>Actinomycetes</taxon>
        <taxon>Actinomycetales</taxon>
        <taxon>Actinomycetaceae</taxon>
        <taxon>Actinomyces</taxon>
    </lineage>
</organism>
<protein>
    <submittedName>
        <fullName evidence="2">ABC-2 type transport system permease protein</fullName>
    </submittedName>
</protein>
<feature type="transmembrane region" description="Helical" evidence="1">
    <location>
        <begin position="127"/>
        <end position="155"/>
    </location>
</feature>
<sequence length="536" mass="56972">MTAPDGMRGLSAYTRVLWRRLRLQVLAWCFPLWLLVAVTPPAYEHVYPSMRTRELLVSSMREMPGTRLLYGVLPLPGRIGQLVQWETGTYLLLCAGLMAVLLTCRAMRADEDDGLVELQLAVGIGRWAPLVAPVVVSWGAIAMLALGVGVILTGLTQLVTELTVPGAWTPAGSVANAGWAFIALSALICQLCRQAVHARGLTLVGLSGAFALRVLADESGTGWMRWFSPLAWRDLVYPYTNDDPVPLAVCAAICVALVAIAGALYTRREYGTGYLPDRSTSARRWHVRGYTDLLARLAVHGSAIWAATVAATSALFGAMAGGIAELLVPGSATGSYVGKMAEGSPVEQYLSLLTIVTVLLVVVAAAQRVNTLVLRERTGLIDLKSAVGISRTRLFVTQGGMVLVEATGLLMLSGGVLAAATGSQLTEDHAVARAFVFTVSQLPGLLAAIGIALAVVGVAPRRFGIVWAVIAWSVFARFFGGLLELPRWARNLSMMGHHLDVVGDPDWVPLAVQAAVGVAGTAVGLVAYRRRDLSSA</sequence>
<feature type="transmembrane region" description="Helical" evidence="1">
    <location>
        <begin position="465"/>
        <end position="487"/>
    </location>
</feature>
<dbReference type="AlphaFoldDB" id="A0A1G9TJM0"/>
<feature type="transmembrane region" description="Helical" evidence="1">
    <location>
        <begin position="245"/>
        <end position="265"/>
    </location>
</feature>
<feature type="transmembrane region" description="Helical" evidence="1">
    <location>
        <begin position="196"/>
        <end position="216"/>
    </location>
</feature>
<keyword evidence="1" id="KW-1133">Transmembrane helix</keyword>
<name>A0A1G9TJM0_9ACTO</name>
<accession>A0A1G9TJM0</accession>
<feature type="transmembrane region" description="Helical" evidence="1">
    <location>
        <begin position="167"/>
        <end position="189"/>
    </location>
</feature>
<feature type="transmembrane region" description="Helical" evidence="1">
    <location>
        <begin position="401"/>
        <end position="422"/>
    </location>
</feature>
<feature type="transmembrane region" description="Helical" evidence="1">
    <location>
        <begin position="88"/>
        <end position="107"/>
    </location>
</feature>
<feature type="transmembrane region" description="Helical" evidence="1">
    <location>
        <begin position="507"/>
        <end position="528"/>
    </location>
</feature>